<evidence type="ECO:0000313" key="1">
    <source>
        <dbReference type="EMBL" id="KAG0413295.1"/>
    </source>
</evidence>
<proteinExistence type="predicted"/>
<comment type="caution">
    <text evidence="1">The sequence shown here is derived from an EMBL/GenBank/DDBJ whole genome shotgun (WGS) entry which is preliminary data.</text>
</comment>
<protein>
    <submittedName>
        <fullName evidence="1">Uncharacterized protein</fullName>
    </submittedName>
</protein>
<keyword evidence="2" id="KW-1185">Reference proteome</keyword>
<dbReference type="EMBL" id="JABSTQ010011275">
    <property type="protein sequence ID" value="KAG0413295.1"/>
    <property type="molecule type" value="Genomic_DNA"/>
</dbReference>
<sequence length="133" mass="14898">MAIPGEAPWKTKFDTSYVQSQVHEQSFRPEFIWNLTLDHRKVGKLFVVCGVLYGINSLTEHNTELGFAYDLYTESLLEGVRLNFSNPFGNTTFLSYNPGDGSLYSTDDQHQLLYPLFFNNTDATASGGGDVTT</sequence>
<organism evidence="1 2">
    <name type="scientific">Ixodes persulcatus</name>
    <name type="common">Taiga tick</name>
    <dbReference type="NCBI Taxonomy" id="34615"/>
    <lineage>
        <taxon>Eukaryota</taxon>
        <taxon>Metazoa</taxon>
        <taxon>Ecdysozoa</taxon>
        <taxon>Arthropoda</taxon>
        <taxon>Chelicerata</taxon>
        <taxon>Arachnida</taxon>
        <taxon>Acari</taxon>
        <taxon>Parasitiformes</taxon>
        <taxon>Ixodida</taxon>
        <taxon>Ixodoidea</taxon>
        <taxon>Ixodidae</taxon>
        <taxon>Ixodinae</taxon>
        <taxon>Ixodes</taxon>
    </lineage>
</organism>
<dbReference type="Proteomes" id="UP000805193">
    <property type="component" value="Unassembled WGS sequence"/>
</dbReference>
<name>A0AC60P1M7_IXOPE</name>
<accession>A0AC60P1M7</accession>
<evidence type="ECO:0000313" key="2">
    <source>
        <dbReference type="Proteomes" id="UP000805193"/>
    </source>
</evidence>
<reference evidence="1 2" key="1">
    <citation type="journal article" date="2020" name="Cell">
        <title>Large-Scale Comparative Analyses of Tick Genomes Elucidate Their Genetic Diversity and Vector Capacities.</title>
        <authorList>
            <consortium name="Tick Genome and Microbiome Consortium (TIGMIC)"/>
            <person name="Jia N."/>
            <person name="Wang J."/>
            <person name="Shi W."/>
            <person name="Du L."/>
            <person name="Sun Y."/>
            <person name="Zhan W."/>
            <person name="Jiang J.F."/>
            <person name="Wang Q."/>
            <person name="Zhang B."/>
            <person name="Ji P."/>
            <person name="Bell-Sakyi L."/>
            <person name="Cui X.M."/>
            <person name="Yuan T.T."/>
            <person name="Jiang B.G."/>
            <person name="Yang W.F."/>
            <person name="Lam T.T."/>
            <person name="Chang Q.C."/>
            <person name="Ding S.J."/>
            <person name="Wang X.J."/>
            <person name="Zhu J.G."/>
            <person name="Ruan X.D."/>
            <person name="Zhao L."/>
            <person name="Wei J.T."/>
            <person name="Ye R.Z."/>
            <person name="Que T.C."/>
            <person name="Du C.H."/>
            <person name="Zhou Y.H."/>
            <person name="Cheng J.X."/>
            <person name="Dai P.F."/>
            <person name="Guo W.B."/>
            <person name="Han X.H."/>
            <person name="Huang E.J."/>
            <person name="Li L.F."/>
            <person name="Wei W."/>
            <person name="Gao Y.C."/>
            <person name="Liu J.Z."/>
            <person name="Shao H.Z."/>
            <person name="Wang X."/>
            <person name="Wang C.C."/>
            <person name="Yang T.C."/>
            <person name="Huo Q.B."/>
            <person name="Li W."/>
            <person name="Chen H.Y."/>
            <person name="Chen S.E."/>
            <person name="Zhou L.G."/>
            <person name="Ni X.B."/>
            <person name="Tian J.H."/>
            <person name="Sheng Y."/>
            <person name="Liu T."/>
            <person name="Pan Y.S."/>
            <person name="Xia L.Y."/>
            <person name="Li J."/>
            <person name="Zhao F."/>
            <person name="Cao W.C."/>
        </authorList>
    </citation>
    <scope>NUCLEOTIDE SEQUENCE [LARGE SCALE GENOMIC DNA]</scope>
    <source>
        <strain evidence="1">Iper-2018</strain>
    </source>
</reference>
<gene>
    <name evidence="1" type="ORF">HPB47_009556</name>
</gene>